<evidence type="ECO:0000256" key="6">
    <source>
        <dbReference type="ARBA" id="ARBA00023136"/>
    </source>
</evidence>
<dbReference type="InterPro" id="IPR036249">
    <property type="entry name" value="Thioredoxin-like_sf"/>
</dbReference>
<evidence type="ECO:0000256" key="3">
    <source>
        <dbReference type="ARBA" id="ARBA00022692"/>
    </source>
</evidence>
<feature type="transmembrane region" description="Helical" evidence="8">
    <location>
        <begin position="393"/>
        <end position="411"/>
    </location>
</feature>
<keyword evidence="4" id="KW-0201">Cytochrome c-type biogenesis</keyword>
<evidence type="ECO:0000256" key="2">
    <source>
        <dbReference type="ARBA" id="ARBA00022475"/>
    </source>
</evidence>
<feature type="transmembrane region" description="Helical" evidence="8">
    <location>
        <begin position="277"/>
        <end position="300"/>
    </location>
</feature>
<dbReference type="PROSITE" id="PS51352">
    <property type="entry name" value="THIOREDOXIN_2"/>
    <property type="match status" value="1"/>
</dbReference>
<dbReference type="Proteomes" id="UP000823631">
    <property type="component" value="Unassembled WGS sequence"/>
</dbReference>
<dbReference type="Gene3D" id="2.60.40.1250">
    <property type="entry name" value="Thiol:disulfide interchange protein DsbD, N-terminal domain"/>
    <property type="match status" value="1"/>
</dbReference>
<evidence type="ECO:0000256" key="8">
    <source>
        <dbReference type="SAM" id="Phobius"/>
    </source>
</evidence>
<feature type="transmembrane region" description="Helical" evidence="8">
    <location>
        <begin position="217"/>
        <end position="234"/>
    </location>
</feature>
<dbReference type="SUPFAM" id="SSF52833">
    <property type="entry name" value="Thioredoxin-like"/>
    <property type="match status" value="1"/>
</dbReference>
<feature type="region of interest" description="Disordered" evidence="7">
    <location>
        <begin position="117"/>
        <end position="142"/>
    </location>
</feature>
<feature type="domain" description="Thioredoxin" evidence="9">
    <location>
        <begin position="481"/>
        <end position="619"/>
    </location>
</feature>
<keyword evidence="10" id="KW-0560">Oxidoreductase</keyword>
<keyword evidence="3 8" id="KW-0812">Transmembrane</keyword>
<evidence type="ECO:0000313" key="10">
    <source>
        <dbReference type="EMBL" id="MBO8416292.1"/>
    </source>
</evidence>
<dbReference type="NCBIfam" id="NF001419">
    <property type="entry name" value="PRK00293.1"/>
    <property type="match status" value="1"/>
</dbReference>
<keyword evidence="6 8" id="KW-0472">Membrane</keyword>
<dbReference type="GO" id="GO:0047134">
    <property type="term" value="F:protein-disulfide reductase [NAD(P)H] activity"/>
    <property type="evidence" value="ECO:0007669"/>
    <property type="project" value="UniProtKB-EC"/>
</dbReference>
<feature type="transmembrane region" description="Helical" evidence="8">
    <location>
        <begin position="359"/>
        <end position="381"/>
    </location>
</feature>
<keyword evidence="5 8" id="KW-1133">Transmembrane helix</keyword>
<feature type="transmembrane region" description="Helical" evidence="8">
    <location>
        <begin position="417"/>
        <end position="436"/>
    </location>
</feature>
<dbReference type="PANTHER" id="PTHR32234">
    <property type="entry name" value="THIOL:DISULFIDE INTERCHANGE PROTEIN DSBD"/>
    <property type="match status" value="1"/>
</dbReference>
<dbReference type="InterPro" id="IPR013766">
    <property type="entry name" value="Thioredoxin_domain"/>
</dbReference>
<dbReference type="AlphaFoldDB" id="A0A9D9DDI3"/>
<dbReference type="GO" id="GO:0045454">
    <property type="term" value="P:cell redox homeostasis"/>
    <property type="evidence" value="ECO:0007669"/>
    <property type="project" value="TreeGrafter"/>
</dbReference>
<sequence>MLQRGDVIEVQLKMAPGAYVYQESVKASGTNLSLETEAVKLPPAVSHQDIQGDHQVYFDSLTLHYPIKSCSNAAAAEFTFTYQGCDSAGICYPPAKVKLAVDTALLSQDLSAKLQQSSLSEQASAPAANSEDGTAADDAGAAPAAKSSTAAHAITAIKSPDTPAADASTDTPQSPSQLQTQRQSQDGQILSALSSNFALGLLLCFGLGILLDLTPCVLPMLPIISAMTAGSVNAPRIQVIKQNIGYSAGLCTVYTLLGLLFASVGATLQGILQHPAFLITLALLLVICALACIDVLQLPLPHKFNNALQNFAGKRQQGRFTSAFILGGVSALIASPCTSAPLAGALLYVMQTGSLVKGAAAFCAIGLGMAAPLFIISLFGSELIKKAGRFTQSIKKILAVLLTAAALYLVRTLLDDTLFALLMGLVIALGVFYIGFNSARAHLRSGQYLPMVLLTLVSLALWQNVYSLCAPAELSSTSSGTAAGTKALSASVFTRLDSLSELKQYIQSAGSIENSADAKSEVNKGRRILLDFTAAWCTNCKAMEKGVFASEEFAALAQERGLTLLQFDITNVDDPKVQEMITHFKLFGVPYLVVIEDGVPVRTAAGLQSLEEIKGLTAP</sequence>
<evidence type="ECO:0000313" key="11">
    <source>
        <dbReference type="Proteomes" id="UP000823631"/>
    </source>
</evidence>
<dbReference type="EC" id="1.8.1.8" evidence="10"/>
<keyword evidence="2" id="KW-1003">Cell membrane</keyword>
<dbReference type="SUPFAM" id="SSF74863">
    <property type="entry name" value="Thiol:disulfide interchange protein DsbD, N-terminal domain (DsbD-alpha)"/>
    <property type="match status" value="1"/>
</dbReference>
<feature type="region of interest" description="Disordered" evidence="7">
    <location>
        <begin position="161"/>
        <end position="182"/>
    </location>
</feature>
<dbReference type="InterPro" id="IPR028250">
    <property type="entry name" value="DsbDN"/>
</dbReference>
<comment type="subcellular location">
    <subcellularLocation>
        <location evidence="1">Cell membrane</location>
        <topology evidence="1">Multi-pass membrane protein</topology>
    </subcellularLocation>
</comment>
<accession>A0A9D9DDI3</accession>
<feature type="transmembrane region" description="Helical" evidence="8">
    <location>
        <begin position="320"/>
        <end position="347"/>
    </location>
</feature>
<dbReference type="Pfam" id="PF11412">
    <property type="entry name" value="DsbD_N"/>
    <property type="match status" value="1"/>
</dbReference>
<feature type="transmembrane region" description="Helical" evidence="8">
    <location>
        <begin position="448"/>
        <end position="466"/>
    </location>
</feature>
<dbReference type="Pfam" id="PF02683">
    <property type="entry name" value="DsbD_TM"/>
    <property type="match status" value="1"/>
</dbReference>
<dbReference type="InterPro" id="IPR003834">
    <property type="entry name" value="Cyt_c_assmbl_TM_dom"/>
</dbReference>
<evidence type="ECO:0000256" key="7">
    <source>
        <dbReference type="SAM" id="MobiDB-lite"/>
    </source>
</evidence>
<reference evidence="10" key="1">
    <citation type="submission" date="2020-10" db="EMBL/GenBank/DDBJ databases">
        <authorList>
            <person name="Gilroy R."/>
        </authorList>
    </citation>
    <scope>NUCLEOTIDE SEQUENCE</scope>
    <source>
        <strain evidence="10">17213</strain>
    </source>
</reference>
<feature type="transmembrane region" description="Helical" evidence="8">
    <location>
        <begin position="189"/>
        <end position="211"/>
    </location>
</feature>
<evidence type="ECO:0000256" key="1">
    <source>
        <dbReference type="ARBA" id="ARBA00004651"/>
    </source>
</evidence>
<dbReference type="EMBL" id="JADINH010000168">
    <property type="protein sequence ID" value="MBO8416292.1"/>
    <property type="molecule type" value="Genomic_DNA"/>
</dbReference>
<comment type="caution">
    <text evidence="10">The sequence shown here is derived from an EMBL/GenBank/DDBJ whole genome shotgun (WGS) entry which is preliminary data.</text>
</comment>
<gene>
    <name evidence="10" type="primary">dsbD</name>
    <name evidence="10" type="ORF">IAB19_07940</name>
</gene>
<organism evidence="10 11">
    <name type="scientific">Candidatus Avisuccinivibrio stercorigallinarum</name>
    <dbReference type="NCBI Taxonomy" id="2840704"/>
    <lineage>
        <taxon>Bacteria</taxon>
        <taxon>Pseudomonadati</taxon>
        <taxon>Pseudomonadota</taxon>
        <taxon>Gammaproteobacteria</taxon>
        <taxon>Aeromonadales</taxon>
        <taxon>Succinivibrionaceae</taxon>
        <taxon>Succinivibrionaceae incertae sedis</taxon>
        <taxon>Candidatus Avisuccinivibrio</taxon>
    </lineage>
</organism>
<feature type="transmembrane region" description="Helical" evidence="8">
    <location>
        <begin position="246"/>
        <end position="271"/>
    </location>
</feature>
<dbReference type="GO" id="GO:0017004">
    <property type="term" value="P:cytochrome complex assembly"/>
    <property type="evidence" value="ECO:0007669"/>
    <property type="project" value="UniProtKB-KW"/>
</dbReference>
<name>A0A9D9DDI3_9GAMM</name>
<dbReference type="GO" id="GO:0005886">
    <property type="term" value="C:plasma membrane"/>
    <property type="evidence" value="ECO:0007669"/>
    <property type="project" value="UniProtKB-SubCell"/>
</dbReference>
<dbReference type="Gene3D" id="3.40.30.10">
    <property type="entry name" value="Glutaredoxin"/>
    <property type="match status" value="1"/>
</dbReference>
<protein>
    <submittedName>
        <fullName evidence="10">Protein-disulfide reductase DsbD</fullName>
        <ecNumber evidence="10">1.8.1.8</ecNumber>
    </submittedName>
</protein>
<evidence type="ECO:0000256" key="4">
    <source>
        <dbReference type="ARBA" id="ARBA00022748"/>
    </source>
</evidence>
<dbReference type="InterPro" id="IPR036929">
    <property type="entry name" value="DsbDN_sf"/>
</dbReference>
<feature type="compositionally biased region" description="Polar residues" evidence="7">
    <location>
        <begin position="168"/>
        <end position="182"/>
    </location>
</feature>
<dbReference type="PANTHER" id="PTHR32234:SF0">
    <property type="entry name" value="THIOL:DISULFIDE INTERCHANGE PROTEIN DSBD"/>
    <property type="match status" value="1"/>
</dbReference>
<evidence type="ECO:0000259" key="9">
    <source>
        <dbReference type="PROSITE" id="PS51352"/>
    </source>
</evidence>
<evidence type="ECO:0000256" key="5">
    <source>
        <dbReference type="ARBA" id="ARBA00022989"/>
    </source>
</evidence>
<reference evidence="10" key="2">
    <citation type="journal article" date="2021" name="PeerJ">
        <title>Extensive microbial diversity within the chicken gut microbiome revealed by metagenomics and culture.</title>
        <authorList>
            <person name="Gilroy R."/>
            <person name="Ravi A."/>
            <person name="Getino M."/>
            <person name="Pursley I."/>
            <person name="Horton D.L."/>
            <person name="Alikhan N.F."/>
            <person name="Baker D."/>
            <person name="Gharbi K."/>
            <person name="Hall N."/>
            <person name="Watson M."/>
            <person name="Adriaenssens E.M."/>
            <person name="Foster-Nyarko E."/>
            <person name="Jarju S."/>
            <person name="Secka A."/>
            <person name="Antonio M."/>
            <person name="Oren A."/>
            <person name="Chaudhuri R.R."/>
            <person name="La Ragione R."/>
            <person name="Hildebrand F."/>
            <person name="Pallen M.J."/>
        </authorList>
    </citation>
    <scope>NUCLEOTIDE SEQUENCE</scope>
    <source>
        <strain evidence="10">17213</strain>
    </source>
</reference>
<dbReference type="Pfam" id="PF00085">
    <property type="entry name" value="Thioredoxin"/>
    <property type="match status" value="1"/>
</dbReference>
<proteinExistence type="predicted"/>